<reference evidence="1 2" key="1">
    <citation type="journal article" date="2023" name="Microb. Genom.">
        <title>Mesoterricola silvestris gen. nov., sp. nov., Mesoterricola sediminis sp. nov., Geothrix oryzae sp. nov., Geothrix edaphica sp. nov., Geothrix rubra sp. nov., and Geothrix limicola sp. nov., six novel members of Acidobacteriota isolated from soils.</title>
        <authorList>
            <person name="Weisberg A.J."/>
            <person name="Pearce E."/>
            <person name="Kramer C.G."/>
            <person name="Chang J.H."/>
            <person name="Clarke C.R."/>
        </authorList>
    </citation>
    <scope>NUCLEOTIDE SEQUENCE [LARGE SCALE GENOMIC DNA]</scope>
    <source>
        <strain evidence="1 2">NB05-1H</strain>
    </source>
</reference>
<organism evidence="1 2">
    <name type="scientific">Streptomyces acidiscabies</name>
    <dbReference type="NCBI Taxonomy" id="42234"/>
    <lineage>
        <taxon>Bacteria</taxon>
        <taxon>Bacillati</taxon>
        <taxon>Actinomycetota</taxon>
        <taxon>Actinomycetes</taxon>
        <taxon>Kitasatosporales</taxon>
        <taxon>Streptomycetaceae</taxon>
        <taxon>Streptomyces</taxon>
    </lineage>
</organism>
<accession>A0ABU4LYA0</accession>
<dbReference type="EMBL" id="JARAWP010000010">
    <property type="protein sequence ID" value="MDX3019979.1"/>
    <property type="molecule type" value="Genomic_DNA"/>
</dbReference>
<proteinExistence type="predicted"/>
<keyword evidence="2" id="KW-1185">Reference proteome</keyword>
<evidence type="ECO:0008006" key="3">
    <source>
        <dbReference type="Google" id="ProtNLM"/>
    </source>
</evidence>
<evidence type="ECO:0000313" key="2">
    <source>
        <dbReference type="Proteomes" id="UP001272987"/>
    </source>
</evidence>
<dbReference type="RefSeq" id="WP_010360182.1">
    <property type="nucleotide sequence ID" value="NZ_BCMK01000043.1"/>
</dbReference>
<evidence type="ECO:0000313" key="1">
    <source>
        <dbReference type="EMBL" id="MDX3019979.1"/>
    </source>
</evidence>
<name>A0ABU4LYA0_9ACTN</name>
<dbReference type="Proteomes" id="UP001272987">
    <property type="component" value="Unassembled WGS sequence"/>
</dbReference>
<dbReference type="GeneID" id="69804692"/>
<sequence>MLYSSELEAATVPCGFEFPELDERAIDDIRDYHFPGGSLTDPSKGLFRADLTDEQLEHIFQKGLETQMTGPNADNYYERVFDSGIPNVGVTSADQGAQATSRIMLVCSKWGDVITMFPIS</sequence>
<comment type="caution">
    <text evidence="1">The sequence shown here is derived from an EMBL/GenBank/DDBJ whole genome shotgun (WGS) entry which is preliminary data.</text>
</comment>
<gene>
    <name evidence="1" type="ORF">PV666_19080</name>
</gene>
<protein>
    <recommendedName>
        <fullName evidence="3">Bacterial CdiA-CT RNAse A domain-containing protein</fullName>
    </recommendedName>
</protein>